<keyword evidence="5" id="KW-1185">Reference proteome</keyword>
<dbReference type="Pfam" id="PF08676">
    <property type="entry name" value="MutL_C"/>
    <property type="match status" value="1"/>
</dbReference>
<dbReference type="SUPFAM" id="SSF55874">
    <property type="entry name" value="ATPase domain of HSP90 chaperone/DNA topoisomerase II/histidine kinase"/>
    <property type="match status" value="1"/>
</dbReference>
<dbReference type="SUPFAM" id="SSF118116">
    <property type="entry name" value="DNA mismatch repair protein MutL"/>
    <property type="match status" value="1"/>
</dbReference>
<dbReference type="InterPro" id="IPR036890">
    <property type="entry name" value="HATPase_C_sf"/>
</dbReference>
<dbReference type="GO" id="GO:0016887">
    <property type="term" value="F:ATP hydrolysis activity"/>
    <property type="evidence" value="ECO:0007669"/>
    <property type="project" value="InterPro"/>
</dbReference>
<dbReference type="SMART" id="SM00853">
    <property type="entry name" value="MutL_C"/>
    <property type="match status" value="1"/>
</dbReference>
<dbReference type="Gene3D" id="3.30.1540.20">
    <property type="entry name" value="MutL, C-terminal domain, dimerisation subdomain"/>
    <property type="match status" value="1"/>
</dbReference>
<comment type="caution">
    <text evidence="4">The sequence shown here is derived from an EMBL/GenBank/DDBJ whole genome shotgun (WGS) entry which is preliminary data.</text>
</comment>
<dbReference type="Proteomes" id="UP001153954">
    <property type="component" value="Unassembled WGS sequence"/>
</dbReference>
<sequence length="1149" mass="133847">MALMKIPDKDQNIMCASINVNNFLRAIEELVYNSLDAESTSIAIRVCIEKKYIQVLDNGTGITKNNFRLLGDKYVTSKFLDVPSLKYMPNKYGFKGISLASIIEISENVKISSRCQSSQETWTKIFYKGRTEGFDLTTLRPSKGTTVEISGYLYNLNIQQKSIDALNEINNIKLSLEQLSLVHCNVSLSLRDDSKNEIIFKVHKNRNVYQTLWTLFQISRSNVQDLQVEKNEYKIKAYIGETDFNCKIPFYFIFISCPNIDFDINYNKKQTFVEFKNCEEINKLVEKLVDFYCGDGNLKPINIDEVNNKNKHDTRKKVKEIMERILNKNVIKDNITQIQKGRKGKYIKRNNNKSNHLQKSEKKLKENKNKSKQINITTNRNHDHKTVNKVRNNRKLEIIYSSINKKRDQKKLNKSNKTTKVNHKPSDYNELLIRKFKELTKSIRKRCQQLSYEVQNVCNNTLNFNSNNIEYLNTDNNLDLQNSKIEEQNLSIKHINTAKNSSIIKLKTSYDLLKTAENIEVSHINVLPEDKNTVIGEIGQSSNHKKNVELNKRIINSFSMRKQHLNSNILNQIYKNIIQNNKDINLLKNAILNEYENRHMNEVNGDNENNKNLLNHHNPSCETENVTNSFNYNMSYNTNFKFANTYSIDILNSFHSNNEKVNETYSIRMSTNWNYSNHIPKKSPSVTNTIRSITSRKNDNCDDKDKRVFIPESQSSDESIEPLAYCEAIFDSNELRDVEREFNASFYENEKRDAGTILNTDYYSYISQYFCDEKIEKDAFAKDIKTNVKPKLNMIQNISSNELSKNITLENNDACLQIQYNETNNKDYFQIQSRYSFVPKGMSQMFKNKLYKHADSYDINEEYFEDIIYKDFADDVRNKFEVFEPDILNVKDTFSKDLYKVNDVINKDNSNLTFNSESLKHAKIIGQIDRKFIAAVVQSMRSHSEESSQFLTLFDQHAVDERVRLEKILSDYFNGMEWKSVELEAITLKVSSEDYFYLYNYKEKFSRFGLQWTFTDTDIIIHAVPKAILGKNSRKLEVVLTAVKKIISEQIEEIKTVRGNMSLYPKSIMELVFSEACRYAIKFGDSLSKNECINMISALSSCKTPFQCAHGRPVMAVIVELSNNNRSYKIHQNSINKFMKEYLISNKAT</sequence>
<dbReference type="Pfam" id="PF13589">
    <property type="entry name" value="HATPase_c_3"/>
    <property type="match status" value="1"/>
</dbReference>
<dbReference type="GO" id="GO:0140664">
    <property type="term" value="F:ATP-dependent DNA damage sensor activity"/>
    <property type="evidence" value="ECO:0007669"/>
    <property type="project" value="InterPro"/>
</dbReference>
<comment type="similarity">
    <text evidence="1">Belongs to the DNA mismatch repair MutL/HexB family.</text>
</comment>
<keyword evidence="2" id="KW-0175">Coiled coil</keyword>
<dbReference type="Gene3D" id="3.30.565.10">
    <property type="entry name" value="Histidine kinase-like ATPase, C-terminal domain"/>
    <property type="match status" value="1"/>
</dbReference>
<dbReference type="GO" id="GO:0032300">
    <property type="term" value="C:mismatch repair complex"/>
    <property type="evidence" value="ECO:0007669"/>
    <property type="project" value="InterPro"/>
</dbReference>
<dbReference type="PANTHER" id="PTHR10073:SF47">
    <property type="entry name" value="DNA MISMATCH REPAIR PROTEIN MLH3"/>
    <property type="match status" value="1"/>
</dbReference>
<dbReference type="AlphaFoldDB" id="A0AAU9TFI9"/>
<dbReference type="InterPro" id="IPR042120">
    <property type="entry name" value="MutL_C_dimsub"/>
</dbReference>
<proteinExistence type="inferred from homology"/>
<feature type="domain" description="MutL C-terminal dimerisation" evidence="3">
    <location>
        <begin position="924"/>
        <end position="1087"/>
    </location>
</feature>
<dbReference type="GO" id="GO:0006298">
    <property type="term" value="P:mismatch repair"/>
    <property type="evidence" value="ECO:0007669"/>
    <property type="project" value="InterPro"/>
</dbReference>
<evidence type="ECO:0000313" key="4">
    <source>
        <dbReference type="EMBL" id="CAH2085418.1"/>
    </source>
</evidence>
<gene>
    <name evidence="4" type="ORF">EEDITHA_LOCUS1895</name>
</gene>
<accession>A0AAU9TFI9</accession>
<dbReference type="Gene3D" id="3.30.1370.100">
    <property type="entry name" value="MutL, C-terminal domain, regulatory subdomain"/>
    <property type="match status" value="1"/>
</dbReference>
<evidence type="ECO:0000256" key="2">
    <source>
        <dbReference type="SAM" id="Coils"/>
    </source>
</evidence>
<reference evidence="4" key="1">
    <citation type="submission" date="2022-03" db="EMBL/GenBank/DDBJ databases">
        <authorList>
            <person name="Tunstrom K."/>
        </authorList>
    </citation>
    <scope>NUCLEOTIDE SEQUENCE</scope>
</reference>
<feature type="coiled-coil region" evidence="2">
    <location>
        <begin position="350"/>
        <end position="377"/>
    </location>
</feature>
<evidence type="ECO:0000313" key="5">
    <source>
        <dbReference type="Proteomes" id="UP001153954"/>
    </source>
</evidence>
<name>A0AAU9TFI9_EUPED</name>
<dbReference type="InterPro" id="IPR042121">
    <property type="entry name" value="MutL_C_regsub"/>
</dbReference>
<dbReference type="EMBL" id="CAKOGL010000004">
    <property type="protein sequence ID" value="CAH2085418.1"/>
    <property type="molecule type" value="Genomic_DNA"/>
</dbReference>
<dbReference type="InterPro" id="IPR037198">
    <property type="entry name" value="MutL_C_sf"/>
</dbReference>
<organism evidence="4 5">
    <name type="scientific">Euphydryas editha</name>
    <name type="common">Edith's checkerspot</name>
    <dbReference type="NCBI Taxonomy" id="104508"/>
    <lineage>
        <taxon>Eukaryota</taxon>
        <taxon>Metazoa</taxon>
        <taxon>Ecdysozoa</taxon>
        <taxon>Arthropoda</taxon>
        <taxon>Hexapoda</taxon>
        <taxon>Insecta</taxon>
        <taxon>Pterygota</taxon>
        <taxon>Neoptera</taxon>
        <taxon>Endopterygota</taxon>
        <taxon>Lepidoptera</taxon>
        <taxon>Glossata</taxon>
        <taxon>Ditrysia</taxon>
        <taxon>Papilionoidea</taxon>
        <taxon>Nymphalidae</taxon>
        <taxon>Nymphalinae</taxon>
        <taxon>Euphydryas</taxon>
    </lineage>
</organism>
<dbReference type="PANTHER" id="PTHR10073">
    <property type="entry name" value="DNA MISMATCH REPAIR PROTEIN MLH, PMS, MUTL"/>
    <property type="match status" value="1"/>
</dbReference>
<dbReference type="InterPro" id="IPR038973">
    <property type="entry name" value="MutL/Mlh/Pms-like"/>
</dbReference>
<dbReference type="InterPro" id="IPR014790">
    <property type="entry name" value="MutL_C"/>
</dbReference>
<dbReference type="GO" id="GO:0005524">
    <property type="term" value="F:ATP binding"/>
    <property type="evidence" value="ECO:0007669"/>
    <property type="project" value="InterPro"/>
</dbReference>
<evidence type="ECO:0000256" key="1">
    <source>
        <dbReference type="ARBA" id="ARBA00006082"/>
    </source>
</evidence>
<evidence type="ECO:0000259" key="3">
    <source>
        <dbReference type="SMART" id="SM00853"/>
    </source>
</evidence>
<protein>
    <recommendedName>
        <fullName evidence="3">MutL C-terminal dimerisation domain-containing protein</fullName>
    </recommendedName>
</protein>